<dbReference type="RefSeq" id="XP_018281162.1">
    <property type="nucleotide sequence ID" value="XM_018419896.1"/>
</dbReference>
<evidence type="ECO:0000313" key="2">
    <source>
        <dbReference type="Proteomes" id="UP000053611"/>
    </source>
</evidence>
<dbReference type="CDD" id="cd18186">
    <property type="entry name" value="BTB_POZ_ZBTB_KLHL-like"/>
    <property type="match status" value="1"/>
</dbReference>
<organism evidence="1 2">
    <name type="scientific">Cutaneotrichosporon oleaginosum</name>
    <dbReference type="NCBI Taxonomy" id="879819"/>
    <lineage>
        <taxon>Eukaryota</taxon>
        <taxon>Fungi</taxon>
        <taxon>Dikarya</taxon>
        <taxon>Basidiomycota</taxon>
        <taxon>Agaricomycotina</taxon>
        <taxon>Tremellomycetes</taxon>
        <taxon>Trichosporonales</taxon>
        <taxon>Trichosporonaceae</taxon>
        <taxon>Cutaneotrichosporon</taxon>
    </lineage>
</organism>
<evidence type="ECO:0000313" key="1">
    <source>
        <dbReference type="EMBL" id="KLT44671.1"/>
    </source>
</evidence>
<gene>
    <name evidence="1" type="ORF">CC85DRAFT_201491</name>
</gene>
<dbReference type="EMBL" id="KQ087185">
    <property type="protein sequence ID" value="KLT44671.1"/>
    <property type="molecule type" value="Genomic_DNA"/>
</dbReference>
<accession>A0A0J0XUA5</accession>
<protein>
    <recommendedName>
        <fullName evidence="3">BTB domain-containing protein</fullName>
    </recommendedName>
</protein>
<dbReference type="GeneID" id="28980499"/>
<keyword evidence="2" id="KW-1185">Reference proteome</keyword>
<reference evidence="1 2" key="1">
    <citation type="submission" date="2015-03" db="EMBL/GenBank/DDBJ databases">
        <title>Genomics and transcriptomics of the oil-accumulating basidiomycete yeast T. oleaginosus allow insights into substrate utilization and the diverse evolutionary trajectories of mating systems in fungi.</title>
        <authorList>
            <consortium name="DOE Joint Genome Institute"/>
            <person name="Kourist R."/>
            <person name="Kracht O."/>
            <person name="Bracharz F."/>
            <person name="Lipzen A."/>
            <person name="Nolan M."/>
            <person name="Ohm R."/>
            <person name="Grigoriev I."/>
            <person name="Sun S."/>
            <person name="Heitman J."/>
            <person name="Bruck T."/>
            <person name="Nowrousian M."/>
        </authorList>
    </citation>
    <scope>NUCLEOTIDE SEQUENCE [LARGE SCALE GENOMIC DNA]</scope>
    <source>
        <strain evidence="1 2">IBC0246</strain>
    </source>
</reference>
<dbReference type="AlphaFoldDB" id="A0A0J0XUA5"/>
<dbReference type="Proteomes" id="UP000053611">
    <property type="component" value="Unassembled WGS sequence"/>
</dbReference>
<evidence type="ECO:0008006" key="3">
    <source>
        <dbReference type="Google" id="ProtNLM"/>
    </source>
</evidence>
<name>A0A0J0XUA5_9TREE</name>
<sequence length="315" mass="34791">MVISATPQRLYLVNTHSGNRYHHCAPQSSYDAAPLYNMTTPLPLPYIPLPPHLNHPNGCSSGHANVKDTSIAYLPQPHAKTNNAVPVQTPAAIPPAQHSKDTSDTHFCLSDGKMVPVHSAWTRGDFVLVTQYGKEWQAYRVHASVLSRASPWLAAQRGHVVLHEPPDTVELFLAFLYLGRGNISVPSLAPSLEQYHALHSLFVRLGITRPLCLVVRQYANSYAVGLVESLGRTAAPEQVWRLLDLARLLRAEGVWSAALDTAYETNGWKIILDPWDAVVEPHNAEAHAVLLLLHRMSALEDAPLNEFCVAYDTCE</sequence>
<proteinExistence type="predicted"/>